<dbReference type="SUPFAM" id="SSF52738">
    <property type="entry name" value="Methylesterase CheB, C-terminal domain"/>
    <property type="match status" value="1"/>
</dbReference>
<evidence type="ECO:0000256" key="2">
    <source>
        <dbReference type="ARBA" id="ARBA00039140"/>
    </source>
</evidence>
<reference evidence="6 7" key="1">
    <citation type="submission" date="2021-04" db="EMBL/GenBank/DDBJ databases">
        <authorList>
            <person name="Huq M.A."/>
        </authorList>
    </citation>
    <scope>NUCLEOTIDE SEQUENCE [LARGE SCALE GENOMIC DNA]</scope>
    <source>
        <strain evidence="6 7">MAH-13</strain>
    </source>
</reference>
<dbReference type="PANTHER" id="PTHR42872">
    <property type="entry name" value="PROTEIN-GLUTAMATE METHYLESTERASE/PROTEIN-GLUTAMINE GLUTAMINASE"/>
    <property type="match status" value="1"/>
</dbReference>
<dbReference type="PANTHER" id="PTHR42872:SF6">
    <property type="entry name" value="PROTEIN-GLUTAMATE METHYLESTERASE_PROTEIN-GLUTAMINE GLUTAMINASE"/>
    <property type="match status" value="1"/>
</dbReference>
<dbReference type="EMBL" id="JAGJRS010000019">
    <property type="protein sequence ID" value="MBP1474641.1"/>
    <property type="molecule type" value="Genomic_DNA"/>
</dbReference>
<keyword evidence="1" id="KW-0378">Hydrolase</keyword>
<gene>
    <name evidence="6" type="ORF">J7I44_10040</name>
</gene>
<evidence type="ECO:0000313" key="6">
    <source>
        <dbReference type="EMBL" id="MBP1474641.1"/>
    </source>
</evidence>
<dbReference type="InterPro" id="IPR035909">
    <property type="entry name" value="CheB_C"/>
</dbReference>
<dbReference type="Proteomes" id="UP000823790">
    <property type="component" value="Unassembled WGS sequence"/>
</dbReference>
<evidence type="ECO:0000259" key="5">
    <source>
        <dbReference type="PROSITE" id="PS50122"/>
    </source>
</evidence>
<dbReference type="Gene3D" id="3.40.50.180">
    <property type="entry name" value="Methylesterase CheB, C-terminal domain"/>
    <property type="match status" value="1"/>
</dbReference>
<keyword evidence="7" id="KW-1185">Reference proteome</keyword>
<dbReference type="EC" id="3.1.1.61" evidence="2"/>
<dbReference type="PROSITE" id="PS50122">
    <property type="entry name" value="CHEB"/>
    <property type="match status" value="1"/>
</dbReference>
<evidence type="ECO:0000256" key="1">
    <source>
        <dbReference type="ARBA" id="ARBA00022801"/>
    </source>
</evidence>
<evidence type="ECO:0000313" key="7">
    <source>
        <dbReference type="Proteomes" id="UP000823790"/>
    </source>
</evidence>
<evidence type="ECO:0000256" key="4">
    <source>
        <dbReference type="PROSITE-ProRule" id="PRU00050"/>
    </source>
</evidence>
<comment type="caution">
    <text evidence="6">The sequence shown here is derived from an EMBL/GenBank/DDBJ whole genome shotgun (WGS) entry which is preliminary data.</text>
</comment>
<dbReference type="RefSeq" id="WP_209619784.1">
    <property type="nucleotide sequence ID" value="NZ_JAGJRS010000019.1"/>
</dbReference>
<organism evidence="6 7">
    <name type="scientific">Frateuria flava</name>
    <dbReference type="NCBI Taxonomy" id="2821489"/>
    <lineage>
        <taxon>Bacteria</taxon>
        <taxon>Pseudomonadati</taxon>
        <taxon>Pseudomonadota</taxon>
        <taxon>Gammaproteobacteria</taxon>
        <taxon>Lysobacterales</taxon>
        <taxon>Rhodanobacteraceae</taxon>
        <taxon>Frateuria</taxon>
    </lineage>
</organism>
<dbReference type="Pfam" id="PF01339">
    <property type="entry name" value="CheB_methylest"/>
    <property type="match status" value="1"/>
</dbReference>
<protein>
    <recommendedName>
        <fullName evidence="2">protein-glutamate methylesterase</fullName>
        <ecNumber evidence="2">3.1.1.61</ecNumber>
    </recommendedName>
</protein>
<comment type="catalytic activity">
    <reaction evidence="3">
        <text>[protein]-L-glutamate 5-O-methyl ester + H2O = L-glutamyl-[protein] + methanol + H(+)</text>
        <dbReference type="Rhea" id="RHEA:23236"/>
        <dbReference type="Rhea" id="RHEA-COMP:10208"/>
        <dbReference type="Rhea" id="RHEA-COMP:10311"/>
        <dbReference type="ChEBI" id="CHEBI:15377"/>
        <dbReference type="ChEBI" id="CHEBI:15378"/>
        <dbReference type="ChEBI" id="CHEBI:17790"/>
        <dbReference type="ChEBI" id="CHEBI:29973"/>
        <dbReference type="ChEBI" id="CHEBI:82795"/>
        <dbReference type="EC" id="3.1.1.61"/>
    </reaction>
</comment>
<dbReference type="InterPro" id="IPR000673">
    <property type="entry name" value="Sig_transdc_resp-reg_Me-estase"/>
</dbReference>
<evidence type="ECO:0000256" key="3">
    <source>
        <dbReference type="ARBA" id="ARBA00048267"/>
    </source>
</evidence>
<proteinExistence type="predicted"/>
<feature type="domain" description="CheB-type methylesterase" evidence="5">
    <location>
        <begin position="405"/>
        <end position="596"/>
    </location>
</feature>
<comment type="caution">
    <text evidence="4">Lacks conserved residue(s) required for the propagation of feature annotation.</text>
</comment>
<sequence length="598" mass="61761">MAEAVPAVALLFDDAGLGEQLRSALQERGARIVHEGPLNGLSRELLSSVDADVLVVNLDDEDDSALDRLDDTLEGDRPRVVFNDAQASRRLEGWDRARWARHLAMKVLAIGDADPPRPPAPAEVADEHATAMPVAEPVPADAMQELGDAPQDEEARQAAVSETLAAELEALLASDAPADDADDFGTGLNYAAGEGAPLHDGDFGASLHVQAEADDQDAAGTVAAVAEAIEDPRPLAALELSAIDEDPAPAIEGGASTRTETAPRATFELDHLELAPIGDDVAPAAARAVADPVVAARVSDSWTLLDGDDPAPATAAPVEQPAPAEFGIEKVSAVDYLAPGDDVAGQADPAEFGIEKVSAADYLAPDAEDGASPVLPGLSLELVSLEEAIAPQDFASAHEMVLEAPATALRRLVVLGATTESTASVGEFLATLPAGLRTTVLHTQHLAGRPADGLVEYFASQCALPVRLAEAGVRASVGEVIVVPSDRQVTLRRDGAIELQPIEAGAGHAPSIDVSLTQAAEAFGRDVIAIVFAGRSTDAVAGCQAVHDRGGQVWVEASGGQHVSDMVSGVLAENLSHHAGTPRELAARLAEFISEGQP</sequence>
<accession>A0ABS4DNM3</accession>
<name>A0ABS4DNM3_9GAMM</name>